<dbReference type="Proteomes" id="UP000094761">
    <property type="component" value="Plasmid p57_like"/>
</dbReference>
<name>A0A178J4S5_9VIBR</name>
<geneLocation type="plasmid" evidence="1">
    <name>p57_like</name>
</geneLocation>
<keyword evidence="1" id="KW-0614">Plasmid</keyword>
<dbReference type="EMBL" id="LUAX01000009">
    <property type="protein sequence ID" value="OAM96649.1"/>
    <property type="molecule type" value="Genomic_DNA"/>
</dbReference>
<protein>
    <submittedName>
        <fullName evidence="1">Uncharacterized protein</fullName>
    </submittedName>
</protein>
<reference evidence="1" key="1">
    <citation type="submission" date="2016-03" db="EMBL/GenBank/DDBJ databases">
        <title>Draft genome sequence of the Vibrio tubiashii subs. europaeus.</title>
        <authorList>
            <person name="Spinard E."/>
            <person name="Dubert J."/>
            <person name="Nelson D.R."/>
            <person name="Barja J.L."/>
        </authorList>
    </citation>
    <scope>NUCLEOTIDE SEQUENCE [LARGE SCALE GENOMIC DNA]</scope>
    <source>
        <strain evidence="1">PP2-638</strain>
        <plasmid evidence="1">p57_like</plasmid>
    </source>
</reference>
<proteinExistence type="predicted"/>
<dbReference type="OrthoDB" id="6463343at2"/>
<dbReference type="AlphaFoldDB" id="A0A178J4S5"/>
<comment type="caution">
    <text evidence="1">The sequence shown here is derived from an EMBL/GenBank/DDBJ whole genome shotgun (WGS) entry which is preliminary data.</text>
</comment>
<evidence type="ECO:0000313" key="1">
    <source>
        <dbReference type="EMBL" id="OAM96649.1"/>
    </source>
</evidence>
<sequence>MWRTIMSKEQIKKEYTHYAWMFGIVPVYLRIDSEGQIEQMCTRNYVPVWTGQLARFLFRIFALPIELIGQGDRFVQHWFKITGTIK</sequence>
<gene>
    <name evidence="1" type="ORF">AZ468_25100</name>
</gene>
<accession>A0A178J4S5</accession>
<organism evidence="1">
    <name type="scientific">Vibrio europaeus</name>
    <dbReference type="NCBI Taxonomy" id="300876"/>
    <lineage>
        <taxon>Bacteria</taxon>
        <taxon>Pseudomonadati</taxon>
        <taxon>Pseudomonadota</taxon>
        <taxon>Gammaproteobacteria</taxon>
        <taxon>Vibrionales</taxon>
        <taxon>Vibrionaceae</taxon>
        <taxon>Vibrio</taxon>
        <taxon>Vibrio oreintalis group</taxon>
    </lineage>
</organism>